<dbReference type="Gene3D" id="1.10.3730.20">
    <property type="match status" value="1"/>
</dbReference>
<feature type="transmembrane region" description="Helical" evidence="6">
    <location>
        <begin position="127"/>
        <end position="144"/>
    </location>
</feature>
<feature type="domain" description="EamA" evidence="7">
    <location>
        <begin position="10"/>
        <end position="141"/>
    </location>
</feature>
<dbReference type="PANTHER" id="PTHR32322:SF2">
    <property type="entry name" value="EAMA DOMAIN-CONTAINING PROTEIN"/>
    <property type="match status" value="1"/>
</dbReference>
<evidence type="ECO:0000256" key="2">
    <source>
        <dbReference type="ARBA" id="ARBA00007362"/>
    </source>
</evidence>
<evidence type="ECO:0000313" key="8">
    <source>
        <dbReference type="EMBL" id="KAF1020275.1"/>
    </source>
</evidence>
<organism evidence="8 9">
    <name type="scientific">Paracidovorax wautersii</name>
    <dbReference type="NCBI Taxonomy" id="1177982"/>
    <lineage>
        <taxon>Bacteria</taxon>
        <taxon>Pseudomonadati</taxon>
        <taxon>Pseudomonadota</taxon>
        <taxon>Betaproteobacteria</taxon>
        <taxon>Burkholderiales</taxon>
        <taxon>Comamonadaceae</taxon>
        <taxon>Paracidovorax</taxon>
    </lineage>
</organism>
<evidence type="ECO:0000256" key="3">
    <source>
        <dbReference type="ARBA" id="ARBA00022692"/>
    </source>
</evidence>
<dbReference type="InterPro" id="IPR000620">
    <property type="entry name" value="EamA_dom"/>
</dbReference>
<gene>
    <name evidence="8" type="ORF">GAK30_02607</name>
</gene>
<comment type="subcellular location">
    <subcellularLocation>
        <location evidence="1">Membrane</location>
        <topology evidence="1">Multi-pass membrane protein</topology>
    </subcellularLocation>
</comment>
<dbReference type="EMBL" id="WNDQ01000038">
    <property type="protein sequence ID" value="KAF1020275.1"/>
    <property type="molecule type" value="Genomic_DNA"/>
</dbReference>
<feature type="transmembrane region" description="Helical" evidence="6">
    <location>
        <begin position="256"/>
        <end position="275"/>
    </location>
</feature>
<feature type="transmembrane region" description="Helical" evidence="6">
    <location>
        <begin position="97"/>
        <end position="118"/>
    </location>
</feature>
<reference evidence="9" key="1">
    <citation type="journal article" date="2020" name="MBio">
        <title>Horizontal gene transfer to a defensive symbiont with a reduced genome amongst a multipartite beetle microbiome.</title>
        <authorList>
            <person name="Waterworth S.C."/>
            <person name="Florez L.V."/>
            <person name="Rees E.R."/>
            <person name="Hertweck C."/>
            <person name="Kaltenpoth M."/>
            <person name="Kwan J.C."/>
        </authorList>
    </citation>
    <scope>NUCLEOTIDE SEQUENCE [LARGE SCALE GENOMIC DNA]</scope>
</reference>
<dbReference type="GO" id="GO:0016020">
    <property type="term" value="C:membrane"/>
    <property type="evidence" value="ECO:0007669"/>
    <property type="project" value="UniProtKB-SubCell"/>
</dbReference>
<proteinExistence type="inferred from homology"/>
<feature type="transmembrane region" description="Helical" evidence="6">
    <location>
        <begin position="221"/>
        <end position="244"/>
    </location>
</feature>
<evidence type="ECO:0000256" key="4">
    <source>
        <dbReference type="ARBA" id="ARBA00022989"/>
    </source>
</evidence>
<accession>A0A7V8FMQ8</accession>
<feature type="transmembrane region" description="Helical" evidence="6">
    <location>
        <begin position="191"/>
        <end position="209"/>
    </location>
</feature>
<evidence type="ECO:0000256" key="6">
    <source>
        <dbReference type="SAM" id="Phobius"/>
    </source>
</evidence>
<evidence type="ECO:0000256" key="1">
    <source>
        <dbReference type="ARBA" id="ARBA00004141"/>
    </source>
</evidence>
<evidence type="ECO:0000256" key="5">
    <source>
        <dbReference type="ARBA" id="ARBA00023136"/>
    </source>
</evidence>
<name>A0A7V8FMQ8_9BURK</name>
<keyword evidence="3 6" id="KW-0812">Transmembrane</keyword>
<dbReference type="Pfam" id="PF00892">
    <property type="entry name" value="EamA"/>
    <property type="match status" value="2"/>
</dbReference>
<dbReference type="InterPro" id="IPR050638">
    <property type="entry name" value="AA-Vitamin_Transporters"/>
</dbReference>
<feature type="transmembrane region" description="Helical" evidence="6">
    <location>
        <begin position="150"/>
        <end position="171"/>
    </location>
</feature>
<evidence type="ECO:0000313" key="9">
    <source>
        <dbReference type="Proteomes" id="UP000461670"/>
    </source>
</evidence>
<dbReference type="SUPFAM" id="SSF103481">
    <property type="entry name" value="Multidrug resistance efflux transporter EmrE"/>
    <property type="match status" value="2"/>
</dbReference>
<keyword evidence="5 6" id="KW-0472">Membrane</keyword>
<feature type="transmembrane region" description="Helical" evidence="6">
    <location>
        <begin position="71"/>
        <end position="91"/>
    </location>
</feature>
<protein>
    <recommendedName>
        <fullName evidence="7">EamA domain-containing protein</fullName>
    </recommendedName>
</protein>
<dbReference type="AlphaFoldDB" id="A0A7V8FMQ8"/>
<feature type="transmembrane region" description="Helical" evidence="6">
    <location>
        <begin position="40"/>
        <end position="59"/>
    </location>
</feature>
<feature type="transmembrane region" description="Helical" evidence="6">
    <location>
        <begin position="281"/>
        <end position="298"/>
    </location>
</feature>
<sequence length="300" mass="32342">MPPRITPAAIALLTVPPVLWAANAVVGRALVGQVPPMTLNLLRWLVALAVLLPLGWHVLRRASPFWGQWRRYAMLGLLGVGCYNAFQYLALETSSPVNVTLVASSVPIWMLAAGRLFYGQRITRNQMLGVLLSISGVLVVMTRGDWHALMGLRLVAGDLYVVLAAICWAFYSWELTKPVDAPAVRGHWASFLLAQVLPGVLWSLGFATAEWSLDADAAVHWSWPVAAAILFVGIGPAIVTFRCWGQGAALTGPATASFFINLTPLFAALFSAAFLGDMPQPFHAAAFALIVSGIVVSSRR</sequence>
<feature type="domain" description="EamA" evidence="7">
    <location>
        <begin position="156"/>
        <end position="298"/>
    </location>
</feature>
<keyword evidence="4 6" id="KW-1133">Transmembrane helix</keyword>
<dbReference type="Proteomes" id="UP000461670">
    <property type="component" value="Unassembled WGS sequence"/>
</dbReference>
<dbReference type="InterPro" id="IPR037185">
    <property type="entry name" value="EmrE-like"/>
</dbReference>
<dbReference type="PANTHER" id="PTHR32322">
    <property type="entry name" value="INNER MEMBRANE TRANSPORTER"/>
    <property type="match status" value="1"/>
</dbReference>
<evidence type="ECO:0000259" key="7">
    <source>
        <dbReference type="Pfam" id="PF00892"/>
    </source>
</evidence>
<comment type="similarity">
    <text evidence="2">Belongs to the EamA transporter family.</text>
</comment>
<comment type="caution">
    <text evidence="8">The sequence shown here is derived from an EMBL/GenBank/DDBJ whole genome shotgun (WGS) entry which is preliminary data.</text>
</comment>